<dbReference type="AlphaFoldDB" id="A0AAV3XD50"/>
<organism evidence="1 2">
    <name type="scientific">Microseira wollei NIES-4236</name>
    <dbReference type="NCBI Taxonomy" id="2530354"/>
    <lineage>
        <taxon>Bacteria</taxon>
        <taxon>Bacillati</taxon>
        <taxon>Cyanobacteriota</taxon>
        <taxon>Cyanophyceae</taxon>
        <taxon>Oscillatoriophycideae</taxon>
        <taxon>Aerosakkonematales</taxon>
        <taxon>Aerosakkonemataceae</taxon>
        <taxon>Microseira</taxon>
    </lineage>
</organism>
<sequence>MKESKGFITILTGLYSFQDCVHFLAAIRKFHTEPIVILIDRVPFYLQTLLKAFPNVILKPAPANENPVLASRLAKVALYEASPFEKTIFLDCDICLLDKIEELFAALDEVDFLVTEDVQRDITKASNLLRGKEEILPTLQKVGLPVTEKTIQYNTGVLGYRKSAKNEELFGKWRSYFESVILKNQDVLLLKDQGAFAAAMETVKPSLKVLPPTYNFLDKWKGSYNINEQIKVLHCTYPYRPQYAKNITRSLYTRIFDRLAKWFLPNQVENPWRRR</sequence>
<comment type="caution">
    <text evidence="1">The sequence shown here is derived from an EMBL/GenBank/DDBJ whole genome shotgun (WGS) entry which is preliminary data.</text>
</comment>
<dbReference type="SUPFAM" id="SSF53448">
    <property type="entry name" value="Nucleotide-diphospho-sugar transferases"/>
    <property type="match status" value="1"/>
</dbReference>
<dbReference type="Gene3D" id="3.90.550.10">
    <property type="entry name" value="Spore Coat Polysaccharide Biosynthesis Protein SpsA, Chain A"/>
    <property type="match status" value="1"/>
</dbReference>
<proteinExistence type="predicted"/>
<gene>
    <name evidence="1" type="ORF">MiSe_35040</name>
</gene>
<evidence type="ECO:0000313" key="2">
    <source>
        <dbReference type="Proteomes" id="UP001050975"/>
    </source>
</evidence>
<dbReference type="Proteomes" id="UP001050975">
    <property type="component" value="Unassembled WGS sequence"/>
</dbReference>
<evidence type="ECO:0000313" key="1">
    <source>
        <dbReference type="EMBL" id="GET38745.1"/>
    </source>
</evidence>
<name>A0AAV3XD50_9CYAN</name>
<dbReference type="RefSeq" id="WP_226582955.1">
    <property type="nucleotide sequence ID" value="NZ_BLAY01000051.1"/>
</dbReference>
<evidence type="ECO:0008006" key="3">
    <source>
        <dbReference type="Google" id="ProtNLM"/>
    </source>
</evidence>
<keyword evidence="2" id="KW-1185">Reference proteome</keyword>
<dbReference type="EMBL" id="BLAY01000051">
    <property type="protein sequence ID" value="GET38745.1"/>
    <property type="molecule type" value="Genomic_DNA"/>
</dbReference>
<dbReference type="InterPro" id="IPR029044">
    <property type="entry name" value="Nucleotide-diphossugar_trans"/>
</dbReference>
<accession>A0AAV3XD50</accession>
<protein>
    <recommendedName>
        <fullName evidence="3">Nucleotide-diphospho-sugar transferase domain-containing protein</fullName>
    </recommendedName>
</protein>
<reference evidence="1" key="1">
    <citation type="submission" date="2019-10" db="EMBL/GenBank/DDBJ databases">
        <title>Draft genome sequece of Microseira wollei NIES-4236.</title>
        <authorList>
            <person name="Yamaguchi H."/>
            <person name="Suzuki S."/>
            <person name="Kawachi M."/>
        </authorList>
    </citation>
    <scope>NUCLEOTIDE SEQUENCE</scope>
    <source>
        <strain evidence="1">NIES-4236</strain>
    </source>
</reference>